<dbReference type="InterPro" id="IPR036390">
    <property type="entry name" value="WH_DNA-bd_sf"/>
</dbReference>
<dbReference type="PROSITE" id="PS51197">
    <property type="entry name" value="HTH_RRF2_2"/>
    <property type="match status" value="1"/>
</dbReference>
<dbReference type="NCBIfam" id="TIGR00738">
    <property type="entry name" value="rrf2_super"/>
    <property type="match status" value="1"/>
</dbReference>
<dbReference type="PANTHER" id="PTHR33221">
    <property type="entry name" value="WINGED HELIX-TURN-HELIX TRANSCRIPTIONAL REGULATOR, RRF2 FAMILY"/>
    <property type="match status" value="1"/>
</dbReference>
<evidence type="ECO:0000313" key="1">
    <source>
        <dbReference type="EMBL" id="MBO1883423.1"/>
    </source>
</evidence>
<dbReference type="Proteomes" id="UP000681610">
    <property type="component" value="Unassembled WGS sequence"/>
</dbReference>
<dbReference type="EMBL" id="JAGDYP010000002">
    <property type="protein sequence ID" value="MBO1883423.1"/>
    <property type="molecule type" value="Genomic_DNA"/>
</dbReference>
<dbReference type="InterPro" id="IPR000944">
    <property type="entry name" value="Tscrpt_reg_Rrf2"/>
</dbReference>
<comment type="caution">
    <text evidence="1">The sequence shown here is derived from an EMBL/GenBank/DDBJ whole genome shotgun (WGS) entry which is preliminary data.</text>
</comment>
<organism evidence="1 2">
    <name type="scientific">Capnocytophaga bilenii</name>
    <dbReference type="NCBI Taxonomy" id="2819369"/>
    <lineage>
        <taxon>Bacteria</taxon>
        <taxon>Pseudomonadati</taxon>
        <taxon>Bacteroidota</taxon>
        <taxon>Flavobacteriia</taxon>
        <taxon>Flavobacteriales</taxon>
        <taxon>Flavobacteriaceae</taxon>
        <taxon>Capnocytophaga</taxon>
    </lineage>
</organism>
<accession>A0ABS3PVR0</accession>
<proteinExistence type="predicted"/>
<dbReference type="RefSeq" id="WP_009416380.1">
    <property type="nucleotide sequence ID" value="NZ_CAUQMC010000001.1"/>
</dbReference>
<keyword evidence="2" id="KW-1185">Reference proteome</keyword>
<dbReference type="PANTHER" id="PTHR33221:SF15">
    <property type="entry name" value="HTH-TYPE TRANSCRIPTIONAL REGULATOR YWGB-RELATED"/>
    <property type="match status" value="1"/>
</dbReference>
<sequence length="150" mass="16586">MLSNSSKYAINAVIYLAVHSSVTRKIGVKDVAEALHIPSPFLAKILQTLARKNVISSNKGPGGGFWLSDQEKEAPLMSVVEQIGEADKFIRCVMSLKQCSDDKPCPMHASVKPFRDAFRQELSDNSIASFAQKVINQEVFLLPIEDDYTD</sequence>
<dbReference type="SUPFAM" id="SSF46785">
    <property type="entry name" value="Winged helix' DNA-binding domain"/>
    <property type="match status" value="1"/>
</dbReference>
<dbReference type="Gene3D" id="1.10.10.10">
    <property type="entry name" value="Winged helix-like DNA-binding domain superfamily/Winged helix DNA-binding domain"/>
    <property type="match status" value="1"/>
</dbReference>
<name>A0ABS3PVR0_9FLAO</name>
<dbReference type="InterPro" id="IPR036388">
    <property type="entry name" value="WH-like_DNA-bd_sf"/>
</dbReference>
<reference evidence="1 2" key="1">
    <citation type="submission" date="2021-03" db="EMBL/GenBank/DDBJ databases">
        <title>Isolation and description of Capnocytophaga bilenii sp. nov., a novel Capnocytophaga species, isolated from a gingivitis subject.</title>
        <authorList>
            <person name="Antezack A."/>
            <person name="Monnet-Corti V."/>
            <person name="La Scola B."/>
        </authorList>
    </citation>
    <scope>NUCLEOTIDE SEQUENCE [LARGE SCALE GENOMIC DNA]</scope>
    <source>
        <strain evidence="1 2">Marseille-Q4570</strain>
    </source>
</reference>
<evidence type="ECO:0000313" key="2">
    <source>
        <dbReference type="Proteomes" id="UP000681610"/>
    </source>
</evidence>
<gene>
    <name evidence="1" type="ORF">J4N46_03040</name>
</gene>
<dbReference type="Pfam" id="PF02082">
    <property type="entry name" value="Rrf2"/>
    <property type="match status" value="1"/>
</dbReference>
<protein>
    <submittedName>
        <fullName evidence="1">Rrf2 family transcriptional regulator</fullName>
    </submittedName>
</protein>